<evidence type="ECO:0000256" key="4">
    <source>
        <dbReference type="ARBA" id="ARBA00022679"/>
    </source>
</evidence>
<accession>A0A182Q3A5</accession>
<comment type="catalytic activity">
    <reaction evidence="10">
        <text>L-tyrosyl-[protein] + ATP = O-phospho-L-tyrosyl-[protein] + ADP + H(+)</text>
        <dbReference type="Rhea" id="RHEA:10596"/>
        <dbReference type="Rhea" id="RHEA-COMP:10136"/>
        <dbReference type="Rhea" id="RHEA-COMP:20101"/>
        <dbReference type="ChEBI" id="CHEBI:15378"/>
        <dbReference type="ChEBI" id="CHEBI:30616"/>
        <dbReference type="ChEBI" id="CHEBI:46858"/>
        <dbReference type="ChEBI" id="CHEBI:61978"/>
        <dbReference type="ChEBI" id="CHEBI:456216"/>
        <dbReference type="EC" id="2.7.12.1"/>
    </reaction>
</comment>
<dbReference type="InterPro" id="IPR017441">
    <property type="entry name" value="Protein_kinase_ATP_BS"/>
</dbReference>
<dbReference type="FunFam" id="3.30.200.20:FF:000127">
    <property type="entry name" value="Putative dual specificity tyrosine-phosphorylation-regulated kinase 2"/>
    <property type="match status" value="1"/>
</dbReference>
<evidence type="ECO:0000256" key="2">
    <source>
        <dbReference type="ARBA" id="ARBA00013203"/>
    </source>
</evidence>
<feature type="region of interest" description="Disordered" evidence="12">
    <location>
        <begin position="114"/>
        <end position="133"/>
    </location>
</feature>
<evidence type="ECO:0000256" key="11">
    <source>
        <dbReference type="PROSITE-ProRule" id="PRU10141"/>
    </source>
</evidence>
<feature type="domain" description="Protein kinase" evidence="13">
    <location>
        <begin position="77"/>
        <end position="445"/>
    </location>
</feature>
<dbReference type="Gene3D" id="3.30.10.30">
    <property type="entry name" value="DYRK"/>
    <property type="match status" value="1"/>
</dbReference>
<proteinExistence type="inferred from homology"/>
<dbReference type="GO" id="GO:0005737">
    <property type="term" value="C:cytoplasm"/>
    <property type="evidence" value="ECO:0007669"/>
    <property type="project" value="TreeGrafter"/>
</dbReference>
<feature type="compositionally biased region" description="Basic and acidic residues" evidence="12">
    <location>
        <begin position="500"/>
        <end position="509"/>
    </location>
</feature>
<reference evidence="15" key="1">
    <citation type="submission" date="2014-01" db="EMBL/GenBank/DDBJ databases">
        <title>The Genome Sequence of Anopheles farauti FAR1 (V2).</title>
        <authorList>
            <consortium name="The Broad Institute Genomics Platform"/>
            <person name="Neafsey D.E."/>
            <person name="Besansky N."/>
            <person name="Howell P."/>
            <person name="Walton C."/>
            <person name="Young S.K."/>
            <person name="Zeng Q."/>
            <person name="Gargeya S."/>
            <person name="Fitzgerald M."/>
            <person name="Haas B."/>
            <person name="Abouelleil A."/>
            <person name="Allen A.W."/>
            <person name="Alvarado L."/>
            <person name="Arachchi H.M."/>
            <person name="Berlin A.M."/>
            <person name="Chapman S.B."/>
            <person name="Gainer-Dewar J."/>
            <person name="Goldberg J."/>
            <person name="Griggs A."/>
            <person name="Gujja S."/>
            <person name="Hansen M."/>
            <person name="Howarth C."/>
            <person name="Imamovic A."/>
            <person name="Ireland A."/>
            <person name="Larimer J."/>
            <person name="McCowan C."/>
            <person name="Murphy C."/>
            <person name="Pearson M."/>
            <person name="Poon T.W."/>
            <person name="Priest M."/>
            <person name="Roberts A."/>
            <person name="Saif S."/>
            <person name="Shea T."/>
            <person name="Sisk P."/>
            <person name="Sykes S."/>
            <person name="Wortman J."/>
            <person name="Nusbaum C."/>
            <person name="Birren B."/>
        </authorList>
    </citation>
    <scope>NUCLEOTIDE SEQUENCE [LARGE SCALE GENOMIC DNA]</scope>
    <source>
        <strain evidence="15">FAR1</strain>
    </source>
</reference>
<comment type="catalytic activity">
    <reaction evidence="8">
        <text>L-seryl-[protein] + ATP = O-phospho-L-seryl-[protein] + ADP + H(+)</text>
        <dbReference type="Rhea" id="RHEA:17989"/>
        <dbReference type="Rhea" id="RHEA-COMP:9863"/>
        <dbReference type="Rhea" id="RHEA-COMP:11604"/>
        <dbReference type="ChEBI" id="CHEBI:15378"/>
        <dbReference type="ChEBI" id="CHEBI:29999"/>
        <dbReference type="ChEBI" id="CHEBI:30616"/>
        <dbReference type="ChEBI" id="CHEBI:83421"/>
        <dbReference type="ChEBI" id="CHEBI:456216"/>
        <dbReference type="EC" id="2.7.12.1"/>
    </reaction>
</comment>
<evidence type="ECO:0000259" key="13">
    <source>
        <dbReference type="PROSITE" id="PS50011"/>
    </source>
</evidence>
<comment type="similarity">
    <text evidence="1">Belongs to the protein kinase superfamily. CMGC Ser/Thr protein kinase family. MNB/DYRK subfamily.</text>
</comment>
<evidence type="ECO:0000256" key="5">
    <source>
        <dbReference type="ARBA" id="ARBA00022741"/>
    </source>
</evidence>
<dbReference type="AlphaFoldDB" id="A0A182Q3A5"/>
<dbReference type="GO" id="GO:0005856">
    <property type="term" value="C:cytoskeleton"/>
    <property type="evidence" value="ECO:0007669"/>
    <property type="project" value="TreeGrafter"/>
</dbReference>
<comment type="catalytic activity">
    <reaction evidence="9">
        <text>L-threonyl-[protein] + ATP = O-phospho-L-threonyl-[protein] + ADP + H(+)</text>
        <dbReference type="Rhea" id="RHEA:46608"/>
        <dbReference type="Rhea" id="RHEA-COMP:11060"/>
        <dbReference type="Rhea" id="RHEA-COMP:11605"/>
        <dbReference type="ChEBI" id="CHEBI:15378"/>
        <dbReference type="ChEBI" id="CHEBI:30013"/>
        <dbReference type="ChEBI" id="CHEBI:30616"/>
        <dbReference type="ChEBI" id="CHEBI:61977"/>
        <dbReference type="ChEBI" id="CHEBI:456216"/>
        <dbReference type="EC" id="2.7.12.1"/>
    </reaction>
</comment>
<dbReference type="InterPro" id="IPR050494">
    <property type="entry name" value="Ser_Thr_dual-spec_kinase"/>
</dbReference>
<dbReference type="EMBL" id="AXCN02000610">
    <property type="status" value="NOT_ANNOTATED_CDS"/>
    <property type="molecule type" value="Genomic_DNA"/>
</dbReference>
<keyword evidence="5 11" id="KW-0547">Nucleotide-binding</keyword>
<dbReference type="VEuPathDB" id="VectorBase:AFAF002228"/>
<dbReference type="GO" id="GO:0005634">
    <property type="term" value="C:nucleus"/>
    <property type="evidence" value="ECO:0007669"/>
    <property type="project" value="TreeGrafter"/>
</dbReference>
<dbReference type="PROSITE" id="PS50011">
    <property type="entry name" value="PROTEIN_KINASE_DOM"/>
    <property type="match status" value="1"/>
</dbReference>
<dbReference type="Gene3D" id="3.30.200.20">
    <property type="entry name" value="Phosphorylase Kinase, domain 1"/>
    <property type="match status" value="1"/>
</dbReference>
<dbReference type="SUPFAM" id="SSF56112">
    <property type="entry name" value="Protein kinase-like (PK-like)"/>
    <property type="match status" value="1"/>
</dbReference>
<name>A0A182Q3A5_9DIPT</name>
<dbReference type="InterPro" id="IPR000719">
    <property type="entry name" value="Prot_kinase_dom"/>
</dbReference>
<keyword evidence="4" id="KW-0808">Transferase</keyword>
<dbReference type="PANTHER" id="PTHR24058">
    <property type="entry name" value="DUAL SPECIFICITY PROTEIN KINASE"/>
    <property type="match status" value="1"/>
</dbReference>
<dbReference type="InterPro" id="IPR011009">
    <property type="entry name" value="Kinase-like_dom_sf"/>
</dbReference>
<dbReference type="GO" id="GO:0004712">
    <property type="term" value="F:protein serine/threonine/tyrosine kinase activity"/>
    <property type="evidence" value="ECO:0007669"/>
    <property type="project" value="UniProtKB-EC"/>
</dbReference>
<evidence type="ECO:0000256" key="1">
    <source>
        <dbReference type="ARBA" id="ARBA00008867"/>
    </source>
</evidence>
<dbReference type="PROSITE" id="PS00107">
    <property type="entry name" value="PROTEIN_KINASE_ATP"/>
    <property type="match status" value="1"/>
</dbReference>
<dbReference type="EnsemblMetazoa" id="AFAF002228-RA">
    <property type="protein sequence ID" value="AFAF002228-PA"/>
    <property type="gene ID" value="AFAF002228"/>
</dbReference>
<dbReference type="GO" id="GO:0005524">
    <property type="term" value="F:ATP binding"/>
    <property type="evidence" value="ECO:0007669"/>
    <property type="project" value="UniProtKB-UniRule"/>
</dbReference>
<evidence type="ECO:0000256" key="9">
    <source>
        <dbReference type="ARBA" id="ARBA00049308"/>
    </source>
</evidence>
<keyword evidence="7 11" id="KW-0067">ATP-binding</keyword>
<keyword evidence="15" id="KW-1185">Reference proteome</keyword>
<dbReference type="EC" id="2.7.12.1" evidence="2"/>
<evidence type="ECO:0000256" key="7">
    <source>
        <dbReference type="ARBA" id="ARBA00022840"/>
    </source>
</evidence>
<organism evidence="14 15">
    <name type="scientific">Anopheles farauti</name>
    <dbReference type="NCBI Taxonomy" id="69004"/>
    <lineage>
        <taxon>Eukaryota</taxon>
        <taxon>Metazoa</taxon>
        <taxon>Ecdysozoa</taxon>
        <taxon>Arthropoda</taxon>
        <taxon>Hexapoda</taxon>
        <taxon>Insecta</taxon>
        <taxon>Pterygota</taxon>
        <taxon>Neoptera</taxon>
        <taxon>Endopterygota</taxon>
        <taxon>Diptera</taxon>
        <taxon>Nematocera</taxon>
        <taxon>Culicoidea</taxon>
        <taxon>Culicidae</taxon>
        <taxon>Anophelinae</taxon>
        <taxon>Anopheles</taxon>
    </lineage>
</organism>
<keyword evidence="3" id="KW-0723">Serine/threonine-protein kinase</keyword>
<dbReference type="Pfam" id="PF00069">
    <property type="entry name" value="Pkinase"/>
    <property type="match status" value="2"/>
</dbReference>
<evidence type="ECO:0000256" key="8">
    <source>
        <dbReference type="ARBA" id="ARBA00049003"/>
    </source>
</evidence>
<evidence type="ECO:0000256" key="12">
    <source>
        <dbReference type="SAM" id="MobiDB-lite"/>
    </source>
</evidence>
<sequence length="553" mass="62720">MVKMSRRKSIRQKLLASSCLCLLPPSKSDAINAAEERLLPPKTHSSRRASIQLDASDKCRRDDQTIIAARTELYEPNRPELAGLSGGTRNVFRAGRNSNSNGTTMIDAHGNALPPLSPSSNNNSTTELDNDKPMLPMTPAKALDYHGVHLTDYEKQEIEKYKEIYYLGLDARKINAKPGVGANSGFDDENGCYQKIVHDHICYRYEILEIIGKGSFGQVIRALDHKTKQYVAIKIIRNKKRFHHQALVEVRILDELRKKDADGSHHVIHMLDYFYFRNHLCITFELMSSTIKVIDFGSSCFSDRTVYTYIQSRFYRSPEVILGYPYDKGIDMWSLGCILAELYTGYPLFPGENEVEQLACIMEILGVPSKEIFQLATRKRLFFDSRGLPRCITNSKGRKRKPGSKTLSQALRCNDTVFIDFVSKCLEWDPHKRMTPEQAARHEWLQVSASKAYFGSKSKESSDTQLNFLHKQQRSQPMTPNTILPEIKTPSNRTLRFTKERVKGKDSKPASDTSDVKAAGAPLPSQKQPLTKLLISCTTVKDLISIFDKQKEK</sequence>
<keyword evidence="6" id="KW-0418">Kinase</keyword>
<evidence type="ECO:0000256" key="10">
    <source>
        <dbReference type="ARBA" id="ARBA00051680"/>
    </source>
</evidence>
<dbReference type="STRING" id="69004.A0A182Q3A5"/>
<feature type="binding site" evidence="11">
    <location>
        <position position="234"/>
    </location>
    <ligand>
        <name>ATP</name>
        <dbReference type="ChEBI" id="CHEBI:30616"/>
    </ligand>
</feature>
<protein>
    <recommendedName>
        <fullName evidence="2">dual-specificity kinase</fullName>
        <ecNumber evidence="2">2.7.12.1</ecNumber>
    </recommendedName>
</protein>
<dbReference type="Proteomes" id="UP000075886">
    <property type="component" value="Unassembled WGS sequence"/>
</dbReference>
<dbReference type="GO" id="GO:0004674">
    <property type="term" value="F:protein serine/threonine kinase activity"/>
    <property type="evidence" value="ECO:0007669"/>
    <property type="project" value="UniProtKB-KW"/>
</dbReference>
<evidence type="ECO:0000256" key="6">
    <source>
        <dbReference type="ARBA" id="ARBA00022777"/>
    </source>
</evidence>
<dbReference type="Gene3D" id="1.10.510.10">
    <property type="entry name" value="Transferase(Phosphotransferase) domain 1"/>
    <property type="match status" value="1"/>
</dbReference>
<evidence type="ECO:0000313" key="14">
    <source>
        <dbReference type="EnsemblMetazoa" id="AFAF002228-PA"/>
    </source>
</evidence>
<evidence type="ECO:0000256" key="3">
    <source>
        <dbReference type="ARBA" id="ARBA00022527"/>
    </source>
</evidence>
<dbReference type="InterPro" id="IPR042521">
    <property type="entry name" value="DYRK"/>
</dbReference>
<evidence type="ECO:0000313" key="15">
    <source>
        <dbReference type="Proteomes" id="UP000075886"/>
    </source>
</evidence>
<reference evidence="14" key="2">
    <citation type="submission" date="2020-05" db="UniProtKB">
        <authorList>
            <consortium name="EnsemblMetazoa"/>
        </authorList>
    </citation>
    <scope>IDENTIFICATION</scope>
    <source>
        <strain evidence="14">FAR1</strain>
    </source>
</reference>
<dbReference type="PANTHER" id="PTHR24058:SF22">
    <property type="entry name" value="DUAL SPECIFICITY TYROSINE-PHOSPHORYLATION-REGULATED KINASE 4"/>
    <property type="match status" value="1"/>
</dbReference>
<feature type="region of interest" description="Disordered" evidence="12">
    <location>
        <begin position="500"/>
        <end position="527"/>
    </location>
</feature>